<feature type="non-terminal residue" evidence="2">
    <location>
        <position position="1"/>
    </location>
</feature>
<gene>
    <name evidence="2" type="ORF">EJD97_014393</name>
</gene>
<protein>
    <submittedName>
        <fullName evidence="2">Uncharacterized protein</fullName>
    </submittedName>
</protein>
<accession>A0A6N2AEH4</accession>
<sequence length="291" mass="33525">EIRETQPIFDKTPDFGRYPSSNSSDSASDDKSIQWKVERRDVSVSKKGKEKVVEEVPRRRPTTRSDALKASARSTAEIRSARTFKETVNNLREHYVLSGRVFDMGIINLPGMDSLHDMVEIQSWMHLFNKKSPILHEEEVRELYYNIQFQEDGSVHTRVNDIAVHLDEFLLGKILKVPLDCTRSVIGKTCSVEFVALVSKLSPTKCTGVFKKVMKSVYQLVFEFVNKTLLPRTEKRTSTTSDDLYMMELLCKFEPLNLPGIMLEHMYKTVIERKEIHGNLTFHLVLARLVQ</sequence>
<name>A0A6N2AEH4_SOLCI</name>
<reference evidence="2" key="1">
    <citation type="submission" date="2019-05" db="EMBL/GenBank/DDBJ databases">
        <title>The de novo reference genome and transcriptome assemblies of the wild tomato species Solanum chilense.</title>
        <authorList>
            <person name="Stam R."/>
            <person name="Nosenko T."/>
            <person name="Hoerger A.C."/>
            <person name="Stephan W."/>
            <person name="Seidel M.A."/>
            <person name="Kuhn J.M.M."/>
            <person name="Haberer G."/>
            <person name="Tellier A."/>
        </authorList>
    </citation>
    <scope>NUCLEOTIDE SEQUENCE</scope>
    <source>
        <tissue evidence="2">Mature leaves</tissue>
    </source>
</reference>
<comment type="caution">
    <text evidence="2">The sequence shown here is derived from an EMBL/GenBank/DDBJ whole genome shotgun (WGS) entry which is preliminary data.</text>
</comment>
<proteinExistence type="predicted"/>
<evidence type="ECO:0000313" key="2">
    <source>
        <dbReference type="EMBL" id="TMW80852.1"/>
    </source>
</evidence>
<feature type="region of interest" description="Disordered" evidence="1">
    <location>
        <begin position="1"/>
        <end position="34"/>
    </location>
</feature>
<feature type="region of interest" description="Disordered" evidence="1">
    <location>
        <begin position="46"/>
        <end position="66"/>
    </location>
</feature>
<organism evidence="2">
    <name type="scientific">Solanum chilense</name>
    <name type="common">Tomato</name>
    <name type="synonym">Lycopersicon chilense</name>
    <dbReference type="NCBI Taxonomy" id="4083"/>
    <lineage>
        <taxon>Eukaryota</taxon>
        <taxon>Viridiplantae</taxon>
        <taxon>Streptophyta</taxon>
        <taxon>Embryophyta</taxon>
        <taxon>Tracheophyta</taxon>
        <taxon>Spermatophyta</taxon>
        <taxon>Magnoliopsida</taxon>
        <taxon>eudicotyledons</taxon>
        <taxon>Gunneridae</taxon>
        <taxon>Pentapetalae</taxon>
        <taxon>asterids</taxon>
        <taxon>lamiids</taxon>
        <taxon>Solanales</taxon>
        <taxon>Solanaceae</taxon>
        <taxon>Solanoideae</taxon>
        <taxon>Solaneae</taxon>
        <taxon>Solanum</taxon>
        <taxon>Solanum subgen. Lycopersicon</taxon>
    </lineage>
</organism>
<dbReference type="EMBL" id="RXGB01037260">
    <property type="protein sequence ID" value="TMW80852.1"/>
    <property type="molecule type" value="Genomic_DNA"/>
</dbReference>
<dbReference type="AlphaFoldDB" id="A0A6N2AEH4"/>
<evidence type="ECO:0000256" key="1">
    <source>
        <dbReference type="SAM" id="MobiDB-lite"/>
    </source>
</evidence>